<dbReference type="EMBL" id="JARIHO010000047">
    <property type="protein sequence ID" value="KAJ7323258.1"/>
    <property type="molecule type" value="Genomic_DNA"/>
</dbReference>
<dbReference type="GO" id="GO:0016787">
    <property type="term" value="F:hydrolase activity"/>
    <property type="evidence" value="ECO:0007669"/>
    <property type="project" value="UniProtKB-KW"/>
</dbReference>
<reference evidence="2" key="1">
    <citation type="submission" date="2023-03" db="EMBL/GenBank/DDBJ databases">
        <title>Massive genome expansion in bonnet fungi (Mycena s.s.) driven by repeated elements and novel gene families across ecological guilds.</title>
        <authorList>
            <consortium name="Lawrence Berkeley National Laboratory"/>
            <person name="Harder C.B."/>
            <person name="Miyauchi S."/>
            <person name="Viragh M."/>
            <person name="Kuo A."/>
            <person name="Thoen E."/>
            <person name="Andreopoulos B."/>
            <person name="Lu D."/>
            <person name="Skrede I."/>
            <person name="Drula E."/>
            <person name="Henrissat B."/>
            <person name="Morin E."/>
            <person name="Kohler A."/>
            <person name="Barry K."/>
            <person name="LaButti K."/>
            <person name="Morin E."/>
            <person name="Salamov A."/>
            <person name="Lipzen A."/>
            <person name="Mereny Z."/>
            <person name="Hegedus B."/>
            <person name="Baldrian P."/>
            <person name="Stursova M."/>
            <person name="Weitz H."/>
            <person name="Taylor A."/>
            <person name="Grigoriev I.V."/>
            <person name="Nagy L.G."/>
            <person name="Martin F."/>
            <person name="Kauserud H."/>
        </authorList>
    </citation>
    <scope>NUCLEOTIDE SEQUENCE</scope>
    <source>
        <strain evidence="2">CBHHK002</strain>
    </source>
</reference>
<dbReference type="InterPro" id="IPR049052">
    <property type="entry name" value="nSTAND1"/>
</dbReference>
<evidence type="ECO:0000313" key="3">
    <source>
        <dbReference type="Proteomes" id="UP001218218"/>
    </source>
</evidence>
<keyword evidence="3" id="KW-1185">Reference proteome</keyword>
<dbReference type="Pfam" id="PF20703">
    <property type="entry name" value="nSTAND1"/>
    <property type="match status" value="1"/>
</dbReference>
<name>A0AAD6ZHG8_9AGAR</name>
<sequence>LPSEPKIFHGREYELSQILQLFKTGTPRIAILGAGGMGKTSLAKAVLHYQEITAIYGQHRVFVTCDSATSTVELGSLIGSHIGLKPGKNLIQKLVQYFSTSAPSLLILDELETLWEPAKFCGDIEELLSQLTGVGHLAIIITMRGAERPAKVQWTRPFLPSLKPLDEESARQTFMDISDTDDSPEEVNALLALTDNMPLAISLLAHLADSEGCSNVLARWHKEKTSLISEGLDRRSNLDLSISVSISSPRMILLSQAQELLSLLSMLPDGLLDLDLIQSKLPLDHILSCKAALMATALAYSDDHKRLKVLVPVREYMQKYQPPRDHLVRAIHKYFQELLECFEEHNGNPSNSGTIPRISSNFANIQNILQWGLQEKHSNLADTIYCVCYLNKFSQFYIQAHTPLIGQIHNILPNPTDHRLETYVIIELLGSWHYYQIPNQESLISRGLQHLEHVDEPDLKCGLYDYHSFFGTH</sequence>
<proteinExistence type="predicted"/>
<dbReference type="SUPFAM" id="SSF52540">
    <property type="entry name" value="P-loop containing nucleoside triphosphate hydrolases"/>
    <property type="match status" value="1"/>
</dbReference>
<evidence type="ECO:0000313" key="2">
    <source>
        <dbReference type="EMBL" id="KAJ7323258.1"/>
    </source>
</evidence>
<organism evidence="2 3">
    <name type="scientific">Mycena albidolilacea</name>
    <dbReference type="NCBI Taxonomy" id="1033008"/>
    <lineage>
        <taxon>Eukaryota</taxon>
        <taxon>Fungi</taxon>
        <taxon>Dikarya</taxon>
        <taxon>Basidiomycota</taxon>
        <taxon>Agaricomycotina</taxon>
        <taxon>Agaricomycetes</taxon>
        <taxon>Agaricomycetidae</taxon>
        <taxon>Agaricales</taxon>
        <taxon>Marasmiineae</taxon>
        <taxon>Mycenaceae</taxon>
        <taxon>Mycena</taxon>
    </lineage>
</organism>
<gene>
    <name evidence="2" type="ORF">DFH08DRAFT_711843</name>
</gene>
<dbReference type="PANTHER" id="PTHR47691:SF3">
    <property type="entry name" value="HTH-TYPE TRANSCRIPTIONAL REGULATOR RV0890C-RELATED"/>
    <property type="match status" value="1"/>
</dbReference>
<dbReference type="Gene3D" id="3.40.50.300">
    <property type="entry name" value="P-loop containing nucleotide triphosphate hydrolases"/>
    <property type="match status" value="1"/>
</dbReference>
<feature type="non-terminal residue" evidence="2">
    <location>
        <position position="473"/>
    </location>
</feature>
<dbReference type="Proteomes" id="UP001218218">
    <property type="component" value="Unassembled WGS sequence"/>
</dbReference>
<keyword evidence="2" id="KW-0378">Hydrolase</keyword>
<dbReference type="PANTHER" id="PTHR47691">
    <property type="entry name" value="REGULATOR-RELATED"/>
    <property type="match status" value="1"/>
</dbReference>
<dbReference type="AlphaFoldDB" id="A0AAD6ZHG8"/>
<evidence type="ECO:0000259" key="1">
    <source>
        <dbReference type="Pfam" id="PF20703"/>
    </source>
</evidence>
<comment type="caution">
    <text evidence="2">The sequence shown here is derived from an EMBL/GenBank/DDBJ whole genome shotgun (WGS) entry which is preliminary data.</text>
</comment>
<accession>A0AAD6ZHG8</accession>
<protein>
    <submittedName>
        <fullName evidence="2">P-loop containing nucleoside triphosphate hydrolase protein</fullName>
    </submittedName>
</protein>
<feature type="domain" description="Novel STAND NTPase 1" evidence="1">
    <location>
        <begin position="4"/>
        <end position="145"/>
    </location>
</feature>
<dbReference type="InterPro" id="IPR027417">
    <property type="entry name" value="P-loop_NTPase"/>
</dbReference>